<geneLocation type="plasmid" evidence="1">
    <name>LMA_pa</name>
</geneLocation>
<evidence type="ECO:0000313" key="1">
    <source>
        <dbReference type="EMBL" id="CRI06689.1"/>
    </source>
</evidence>
<dbReference type="Proteomes" id="UP000464233">
    <property type="component" value="Plasmid LMA_pa"/>
</dbReference>
<reference evidence="1 2" key="2">
    <citation type="submission" date="2015-04" db="EMBL/GenBank/DDBJ databases">
        <title>Carnobacterium maltaromaticum LMA28 plasmids.</title>
        <authorList>
            <person name="Cailliez-Grimal C."/>
            <person name="Iskandar C."/>
        </authorList>
    </citation>
    <scope>NUCLEOTIDE SEQUENCE [LARGE SCALE GENOMIC DNA]</scope>
    <source>
        <strain evidence="1 2">LMA28</strain>
        <plasmid evidence="2">Chromosome</plasmid>
    </source>
</reference>
<dbReference type="EMBL" id="LN846932">
    <property type="protein sequence ID" value="CRI06689.1"/>
    <property type="molecule type" value="Genomic_DNA"/>
</dbReference>
<gene>
    <name evidence="1" type="ORF">BN424_pa0024</name>
</gene>
<sequence length="49" mass="5868">MSDFVLEDFLKEQKTLVTVWYNTFQTENKQIPDTQKLMELVIDQMDTVL</sequence>
<proteinExistence type="predicted"/>
<reference evidence="1 2" key="1">
    <citation type="submission" date="2015-04" db="EMBL/GenBank/DDBJ databases">
        <title>Carnobacterium maltaromaticum LMA28 complete chromosome sequence.</title>
        <authorList>
            <person name="Borges F."/>
            <person name="Cailliez-Grimal C."/>
        </authorList>
    </citation>
    <scope>NUCLEOTIDE SEQUENCE [LARGE SCALE GENOMIC DNA]</scope>
    <source>
        <strain evidence="1 2">LMA28</strain>
        <plasmid evidence="2">Chromosome</plasmid>
    </source>
</reference>
<protein>
    <submittedName>
        <fullName evidence="1">Uncharacterized protein</fullName>
    </submittedName>
</protein>
<keyword evidence="1" id="KW-0614">Plasmid</keyword>
<name>A0A1Z5AYX5_CARML</name>
<evidence type="ECO:0000313" key="2">
    <source>
        <dbReference type="Proteomes" id="UP000464233"/>
    </source>
</evidence>
<dbReference type="AlphaFoldDB" id="A0A1Z5AYX5"/>
<dbReference type="RefSeq" id="WP_176455290.1">
    <property type="nucleotide sequence ID" value="NZ_LN846932.1"/>
</dbReference>
<accession>A0A1Z5AYX5</accession>
<organism evidence="1 2">
    <name type="scientific">Carnobacterium maltaromaticum</name>
    <name type="common">Carnobacterium piscicola</name>
    <dbReference type="NCBI Taxonomy" id="2751"/>
    <lineage>
        <taxon>Bacteria</taxon>
        <taxon>Bacillati</taxon>
        <taxon>Bacillota</taxon>
        <taxon>Bacilli</taxon>
        <taxon>Lactobacillales</taxon>
        <taxon>Carnobacteriaceae</taxon>
        <taxon>Carnobacterium</taxon>
    </lineage>
</organism>